<reference evidence="3 4" key="1">
    <citation type="submission" date="2018-03" db="EMBL/GenBank/DDBJ databases">
        <title>Genomic Encyclopedia of Archaeal and Bacterial Type Strains, Phase II (KMG-II): from individual species to whole genera.</title>
        <authorList>
            <person name="Goeker M."/>
        </authorList>
    </citation>
    <scope>NUCLEOTIDE SEQUENCE [LARGE SCALE GENOMIC DNA]</scope>
    <source>
        <strain evidence="3 4">DSM 100065</strain>
    </source>
</reference>
<gene>
    <name evidence="2" type="primary">ureD</name>
    <name evidence="3" type="ORF">CLV47_10159</name>
</gene>
<evidence type="ECO:0000313" key="4">
    <source>
        <dbReference type="Proteomes" id="UP000237752"/>
    </source>
</evidence>
<dbReference type="InterPro" id="IPR002669">
    <property type="entry name" value="UreD"/>
</dbReference>
<keyword evidence="2" id="KW-0963">Cytoplasm</keyword>
<dbReference type="GO" id="GO:0016151">
    <property type="term" value="F:nickel cation binding"/>
    <property type="evidence" value="ECO:0007669"/>
    <property type="project" value="UniProtKB-UniRule"/>
</dbReference>
<keyword evidence="2" id="KW-0996">Nickel insertion</keyword>
<comment type="subunit">
    <text evidence="2">UreD, UreF and UreG form a complex that acts as a GTP-hydrolysis-dependent molecular chaperone, activating the urease apoprotein by helping to assemble the nickel containing metallocenter of UreC. The UreE protein probably delivers the nickel.</text>
</comment>
<accession>A0A2T1A5P5</accession>
<keyword evidence="1 2" id="KW-0143">Chaperone</keyword>
<proteinExistence type="inferred from homology"/>
<evidence type="ECO:0000313" key="3">
    <source>
        <dbReference type="EMBL" id="PRZ43935.1"/>
    </source>
</evidence>
<comment type="similarity">
    <text evidence="2">Belongs to the UreD family.</text>
</comment>
<dbReference type="AlphaFoldDB" id="A0A2T1A5P5"/>
<dbReference type="Pfam" id="PF01774">
    <property type="entry name" value="UreD"/>
    <property type="match status" value="1"/>
</dbReference>
<comment type="subcellular location">
    <subcellularLocation>
        <location evidence="2">Cytoplasm</location>
    </subcellularLocation>
</comment>
<keyword evidence="4" id="KW-1185">Reference proteome</keyword>
<dbReference type="Proteomes" id="UP000237752">
    <property type="component" value="Unassembled WGS sequence"/>
</dbReference>
<dbReference type="HAMAP" id="MF_01384">
    <property type="entry name" value="UreD"/>
    <property type="match status" value="1"/>
</dbReference>
<dbReference type="GO" id="GO:0005737">
    <property type="term" value="C:cytoplasm"/>
    <property type="evidence" value="ECO:0007669"/>
    <property type="project" value="UniProtKB-SubCell"/>
</dbReference>
<evidence type="ECO:0000256" key="1">
    <source>
        <dbReference type="ARBA" id="ARBA00023186"/>
    </source>
</evidence>
<comment type="caution">
    <text evidence="3">The sequence shown here is derived from an EMBL/GenBank/DDBJ whole genome shotgun (WGS) entry which is preliminary data.</text>
</comment>
<name>A0A2T1A5P5_9ACTN</name>
<dbReference type="EMBL" id="PVUE01000001">
    <property type="protein sequence ID" value="PRZ43935.1"/>
    <property type="molecule type" value="Genomic_DNA"/>
</dbReference>
<sequence length="250" mass="26563">MSRPRAARIAVERDSDRVRIVALDGSDFVRPRLLRADGHHVSVAFVSSSATLLAGDDLRIDIDVGPGVSLELVEPSGMVAYNARGGQASWSACVRVGDDAHVTWAAAPFVVAGGADVLRRTEIELADGASMLLRELLVLGRHNEVGGCVRSMLEASLASVPLLVEDLDLREPLRRSAPGILGSARVLGTVALLGVCRPPSECVHETSLAGPGALARCIATDAHTAWNQLAPVWRRWHGVVNSPIWDTHAS</sequence>
<organism evidence="3 4">
    <name type="scientific">Antricoccus suffuscus</name>
    <dbReference type="NCBI Taxonomy" id="1629062"/>
    <lineage>
        <taxon>Bacteria</taxon>
        <taxon>Bacillati</taxon>
        <taxon>Actinomycetota</taxon>
        <taxon>Actinomycetes</taxon>
        <taxon>Geodermatophilales</taxon>
        <taxon>Antricoccaceae</taxon>
        <taxon>Antricoccus</taxon>
    </lineage>
</organism>
<comment type="function">
    <text evidence="2">Required for maturation of urease via the functional incorporation of the urease nickel metallocenter.</text>
</comment>
<dbReference type="RefSeq" id="WP_106347005.1">
    <property type="nucleotide sequence ID" value="NZ_PVUE01000001.1"/>
</dbReference>
<protein>
    <recommendedName>
        <fullName evidence="2">Urease accessory protein UreD</fullName>
    </recommendedName>
</protein>
<evidence type="ECO:0000256" key="2">
    <source>
        <dbReference type="HAMAP-Rule" id="MF_01384"/>
    </source>
</evidence>
<dbReference type="OrthoDB" id="8677206at2"/>